<feature type="transmembrane region" description="Helical" evidence="12">
    <location>
        <begin position="253"/>
        <end position="276"/>
    </location>
</feature>
<dbReference type="PANTHER" id="PTHR33968">
    <property type="entry name" value="PROTEIN PET100 HOMOLOG, MITOCHONDRIAL"/>
    <property type="match status" value="1"/>
</dbReference>
<comment type="similarity">
    <text evidence="3 12">Belongs to the glycosyltransferase 92 family.</text>
</comment>
<name>A0A1X7VC57_AMPQE</name>
<comment type="subcellular location">
    <subcellularLocation>
        <location evidence="1">Membrane</location>
        <topology evidence="1">Single-pass membrane protein</topology>
    </subcellularLocation>
    <subcellularLocation>
        <location evidence="2">Mitochondrion membrane</location>
    </subcellularLocation>
</comment>
<proteinExistence type="inferred from homology"/>
<accession>A0A1X7VC57</accession>
<sequence>MLIVCYVPNHSVILVGVITTEFDPKCRFIRLERTFATRIVADEKLHHPSYDLDDLWFKLSPIHLVRRLGYFDTRDKTHISVVFITMLEMRNETRPQLYASLIYEGNKEVCVHLENWVEAGTFRLWDHEYFFTVLYRTRINSIPTNEAPLHAFIGHNCSKDNGYIPIQYNKPKERLTYGVCLHKGLYDLNEPEILVDWVELNILLGAEIITVYLQNVSESYYTAMIPYIKKGIVKSTIRKISMLIVCYVPNQSVILGGIITTEFVPKCLFFLDLAFVKRRRKELTSFRAKQKTINYRIARKIMKKSTGNAIELMRIGLYVFFPVAIFYWFNHPDFFEKYVADERKRLFPDGDRPPTTLEGNKKLRLQLKEERLSRQSKISNK</sequence>
<keyword evidence="8 12" id="KW-1133">Transmembrane helix</keyword>
<feature type="transmembrane region" description="Helical" evidence="12">
    <location>
        <begin position="309"/>
        <end position="329"/>
    </location>
</feature>
<keyword evidence="10 12" id="KW-0472">Membrane</keyword>
<evidence type="ECO:0000256" key="5">
    <source>
        <dbReference type="ARBA" id="ARBA00022679"/>
    </source>
</evidence>
<evidence type="ECO:0000256" key="12">
    <source>
        <dbReference type="RuleBase" id="RU366017"/>
    </source>
</evidence>
<keyword evidence="4 12" id="KW-0328">Glycosyltransferase</keyword>
<evidence type="ECO:0000256" key="8">
    <source>
        <dbReference type="ARBA" id="ARBA00022989"/>
    </source>
</evidence>
<dbReference type="GO" id="GO:0033617">
    <property type="term" value="P:mitochondrial respiratory chain complex IV assembly"/>
    <property type="evidence" value="ECO:0007669"/>
    <property type="project" value="InterPro"/>
</dbReference>
<dbReference type="InParanoid" id="A0A1X7VC57"/>
<dbReference type="GO" id="GO:0016757">
    <property type="term" value="F:glycosyltransferase activity"/>
    <property type="evidence" value="ECO:0007669"/>
    <property type="project" value="UniProtKB-UniRule"/>
</dbReference>
<dbReference type="OrthoDB" id="18175at2759"/>
<dbReference type="Pfam" id="PF01697">
    <property type="entry name" value="Glyco_transf_92"/>
    <property type="match status" value="1"/>
</dbReference>
<comment type="similarity">
    <text evidence="11">Belongs to the PET100 family.</text>
</comment>
<comment type="caution">
    <text evidence="12">Lacks conserved residue(s) required for the propagation of feature annotation.</text>
</comment>
<dbReference type="InterPro" id="IPR008166">
    <property type="entry name" value="Glyco_transf_92"/>
</dbReference>
<keyword evidence="5 12" id="KW-0808">Transferase</keyword>
<dbReference type="PANTHER" id="PTHR33968:SF1">
    <property type="entry name" value="PROTEIN PET100 HOMOLOG, MITOCHONDRIAL"/>
    <property type="match status" value="1"/>
</dbReference>
<evidence type="ECO:0000256" key="11">
    <source>
        <dbReference type="ARBA" id="ARBA00038077"/>
    </source>
</evidence>
<dbReference type="EnsemblMetazoa" id="Aqu2.1.37885_001">
    <property type="protein sequence ID" value="Aqu2.1.37885_001"/>
    <property type="gene ID" value="Aqu2.1.37885"/>
</dbReference>
<dbReference type="Pfam" id="PF09803">
    <property type="entry name" value="Pet100"/>
    <property type="match status" value="1"/>
</dbReference>
<dbReference type="AlphaFoldDB" id="A0A1X7VC57"/>
<dbReference type="InterPro" id="IPR018625">
    <property type="entry name" value="Pet100"/>
</dbReference>
<evidence type="ECO:0000256" key="3">
    <source>
        <dbReference type="ARBA" id="ARBA00007647"/>
    </source>
</evidence>
<organism evidence="13">
    <name type="scientific">Amphimedon queenslandica</name>
    <name type="common">Sponge</name>
    <dbReference type="NCBI Taxonomy" id="400682"/>
    <lineage>
        <taxon>Eukaryota</taxon>
        <taxon>Metazoa</taxon>
        <taxon>Porifera</taxon>
        <taxon>Demospongiae</taxon>
        <taxon>Heteroscleromorpha</taxon>
        <taxon>Haplosclerida</taxon>
        <taxon>Niphatidae</taxon>
        <taxon>Amphimedon</taxon>
    </lineage>
</organism>
<evidence type="ECO:0000256" key="2">
    <source>
        <dbReference type="ARBA" id="ARBA00004325"/>
    </source>
</evidence>
<evidence type="ECO:0000256" key="6">
    <source>
        <dbReference type="ARBA" id="ARBA00022692"/>
    </source>
</evidence>
<evidence type="ECO:0000256" key="4">
    <source>
        <dbReference type="ARBA" id="ARBA00022676"/>
    </source>
</evidence>
<evidence type="ECO:0000256" key="1">
    <source>
        <dbReference type="ARBA" id="ARBA00004167"/>
    </source>
</evidence>
<dbReference type="GO" id="GO:0005743">
    <property type="term" value="C:mitochondrial inner membrane"/>
    <property type="evidence" value="ECO:0007669"/>
    <property type="project" value="TreeGrafter"/>
</dbReference>
<dbReference type="EC" id="2.4.1.-" evidence="12"/>
<dbReference type="GO" id="GO:0051082">
    <property type="term" value="F:unfolded protein binding"/>
    <property type="evidence" value="ECO:0007669"/>
    <property type="project" value="TreeGrafter"/>
</dbReference>
<keyword evidence="6 12" id="KW-0812">Transmembrane</keyword>
<evidence type="ECO:0000256" key="10">
    <source>
        <dbReference type="ARBA" id="ARBA00023136"/>
    </source>
</evidence>
<evidence type="ECO:0000256" key="9">
    <source>
        <dbReference type="ARBA" id="ARBA00023128"/>
    </source>
</evidence>
<evidence type="ECO:0000313" key="13">
    <source>
        <dbReference type="EnsemblMetazoa" id="Aqu2.1.37885_001"/>
    </source>
</evidence>
<keyword evidence="7" id="KW-0809">Transit peptide</keyword>
<reference evidence="13" key="1">
    <citation type="submission" date="2017-05" db="UniProtKB">
        <authorList>
            <consortium name="EnsemblMetazoa"/>
        </authorList>
    </citation>
    <scope>IDENTIFICATION</scope>
</reference>
<dbReference type="STRING" id="400682.A0A1X7VC57"/>
<protein>
    <recommendedName>
        <fullName evidence="12">Glycosyltransferase family 92 protein</fullName>
        <ecNumber evidence="12">2.4.1.-</ecNumber>
    </recommendedName>
</protein>
<keyword evidence="9" id="KW-0496">Mitochondrion</keyword>
<evidence type="ECO:0000256" key="7">
    <source>
        <dbReference type="ARBA" id="ARBA00022946"/>
    </source>
</evidence>